<evidence type="ECO:0000259" key="1">
    <source>
        <dbReference type="Pfam" id="PF22607"/>
    </source>
</evidence>
<organism evidence="2 3">
    <name type="scientific">Cladobotryum mycophilum</name>
    <dbReference type="NCBI Taxonomy" id="491253"/>
    <lineage>
        <taxon>Eukaryota</taxon>
        <taxon>Fungi</taxon>
        <taxon>Dikarya</taxon>
        <taxon>Ascomycota</taxon>
        <taxon>Pezizomycotina</taxon>
        <taxon>Sordariomycetes</taxon>
        <taxon>Hypocreomycetidae</taxon>
        <taxon>Hypocreales</taxon>
        <taxon>Hypocreaceae</taxon>
        <taxon>Cladobotryum</taxon>
    </lineage>
</organism>
<dbReference type="PANTHER" id="PTHR47469">
    <property type="entry name" value="MONOOXYGENASE-LIKE"/>
    <property type="match status" value="1"/>
</dbReference>
<dbReference type="SUPFAM" id="SSF51905">
    <property type="entry name" value="FAD/NAD(P)-binding domain"/>
    <property type="match status" value="1"/>
</dbReference>
<reference evidence="2 3" key="1">
    <citation type="submission" date="2024-01" db="EMBL/GenBank/DDBJ databases">
        <title>Complete genome of Cladobotryum mycophilum ATHUM6906.</title>
        <authorList>
            <person name="Christinaki A.C."/>
            <person name="Myridakis A.I."/>
            <person name="Kouvelis V.N."/>
        </authorList>
    </citation>
    <scope>NUCLEOTIDE SEQUENCE [LARGE SCALE GENOMIC DNA]</scope>
    <source>
        <strain evidence="2 3">ATHUM6906</strain>
    </source>
</reference>
<dbReference type="SUPFAM" id="SSF54373">
    <property type="entry name" value="FAD-linked reductases, C-terminal domain"/>
    <property type="match status" value="1"/>
</dbReference>
<gene>
    <name evidence="2" type="ORF">PT974_06432</name>
</gene>
<feature type="domain" description="2,6-dihydroxypyridine 3-monooxygenase substrate binding" evidence="1">
    <location>
        <begin position="229"/>
        <end position="359"/>
    </location>
</feature>
<keyword evidence="3" id="KW-1185">Reference proteome</keyword>
<dbReference type="PANTHER" id="PTHR47469:SF2">
    <property type="entry name" value="OS06G0597600 PROTEIN"/>
    <property type="match status" value="1"/>
</dbReference>
<dbReference type="InterPro" id="IPR054707">
    <property type="entry name" value="DhpH_subs-bd"/>
</dbReference>
<dbReference type="Pfam" id="PF22607">
    <property type="entry name" value="FAD_binding-like"/>
    <property type="match status" value="1"/>
</dbReference>
<sequence>MRESQYFLDYISGSALMGKEDLTIASAFRIRNSNGDTQASEEYHNGGLMSSIALRRLGHRVHILERSQTPLLHDQGAGIVFGDYTRAFFDLYDRTNTIVSVTSRERLYLDRAGNVISRKASVQQMTSWDLLYHVLRANFDGLRSDYVREIPEGVLEGAVRGDAAYHHGVLVTGVRDTGSGVEISWKSNLSGEEAETLTKLLIADNVIIADGSSSTMRAILTPSSATRTYAGYVAFRGTVSESMLSSFSLATFREKFVFYHAAHIQILAYLIPGRNGSTREGERLVNWVWYWNVEQGSDEFRWIFTDRRGKLHRFTLPPGDDMDPQVWGRQRRRARMLLPPQFAELVERTERPFAQAITDLPPPADGPAWYLENDGAVMVGDAVAGFRPHTAGSTGQAAHHALMLPNVRGVFDGDGHLTRDAYSDEVRLHAVSMQRLGVELGQRSQFGGASLNTLGGII</sequence>
<dbReference type="InterPro" id="IPR036188">
    <property type="entry name" value="FAD/NAD-bd_sf"/>
</dbReference>
<name>A0ABR0SLI4_9HYPO</name>
<evidence type="ECO:0000313" key="2">
    <source>
        <dbReference type="EMBL" id="KAK5993007.1"/>
    </source>
</evidence>
<dbReference type="InterPro" id="IPR053212">
    <property type="entry name" value="DHP_3-monooxygenase"/>
</dbReference>
<comment type="caution">
    <text evidence="2">The sequence shown here is derived from an EMBL/GenBank/DDBJ whole genome shotgun (WGS) entry which is preliminary data.</text>
</comment>
<dbReference type="Proteomes" id="UP001338125">
    <property type="component" value="Unassembled WGS sequence"/>
</dbReference>
<accession>A0ABR0SLI4</accession>
<dbReference type="Gene3D" id="3.30.9.60">
    <property type="match status" value="1"/>
</dbReference>
<dbReference type="EMBL" id="JAVFKD010000012">
    <property type="protein sequence ID" value="KAK5993007.1"/>
    <property type="molecule type" value="Genomic_DNA"/>
</dbReference>
<proteinExistence type="predicted"/>
<evidence type="ECO:0000313" key="3">
    <source>
        <dbReference type="Proteomes" id="UP001338125"/>
    </source>
</evidence>
<protein>
    <submittedName>
        <fullName evidence="2">2,6-dihydroxypyridine 3-monooxygenase-like protein</fullName>
    </submittedName>
</protein>